<dbReference type="GO" id="GO:0003677">
    <property type="term" value="F:DNA binding"/>
    <property type="evidence" value="ECO:0007669"/>
    <property type="project" value="UniProtKB-KW"/>
</dbReference>
<evidence type="ECO:0000256" key="7">
    <source>
        <dbReference type="SAM" id="Coils"/>
    </source>
</evidence>
<evidence type="ECO:0000256" key="1">
    <source>
        <dbReference type="ARBA" id="ARBA00004123"/>
    </source>
</evidence>
<dbReference type="Proteomes" id="UP001165160">
    <property type="component" value="Unassembled WGS sequence"/>
</dbReference>
<feature type="compositionally biased region" description="Low complexity" evidence="8">
    <location>
        <begin position="492"/>
        <end position="501"/>
    </location>
</feature>
<dbReference type="PROSITE" id="PS50217">
    <property type="entry name" value="BZIP"/>
    <property type="match status" value="1"/>
</dbReference>
<keyword evidence="4" id="KW-0238">DNA-binding</keyword>
<evidence type="ECO:0000259" key="9">
    <source>
        <dbReference type="PROSITE" id="PS50217"/>
    </source>
</evidence>
<proteinExistence type="inferred from homology"/>
<evidence type="ECO:0000256" key="4">
    <source>
        <dbReference type="ARBA" id="ARBA00023125"/>
    </source>
</evidence>
<dbReference type="AlphaFoldDB" id="A0A9W7DMI8"/>
<evidence type="ECO:0000256" key="5">
    <source>
        <dbReference type="ARBA" id="ARBA00023163"/>
    </source>
</evidence>
<feature type="region of interest" description="Disordered" evidence="8">
    <location>
        <begin position="1"/>
        <end position="34"/>
    </location>
</feature>
<keyword evidence="5" id="KW-0804">Transcription</keyword>
<keyword evidence="11" id="KW-1185">Reference proteome</keyword>
<keyword evidence="6" id="KW-0539">Nucleus</keyword>
<dbReference type="PANTHER" id="PTHR47416:SF8">
    <property type="entry name" value="BASIC-LEUCINE ZIPPER TRANSCRIPTION FACTOR E-RELATED"/>
    <property type="match status" value="1"/>
</dbReference>
<keyword evidence="3" id="KW-0805">Transcription regulation</keyword>
<evidence type="ECO:0000256" key="3">
    <source>
        <dbReference type="ARBA" id="ARBA00023015"/>
    </source>
</evidence>
<feature type="coiled-coil region" evidence="7">
    <location>
        <begin position="511"/>
        <end position="541"/>
    </location>
</feature>
<dbReference type="Pfam" id="PF00170">
    <property type="entry name" value="bZIP_1"/>
    <property type="match status" value="1"/>
</dbReference>
<feature type="domain" description="BZIP" evidence="9">
    <location>
        <begin position="58"/>
        <end position="96"/>
    </location>
</feature>
<dbReference type="PANTHER" id="PTHR47416">
    <property type="entry name" value="BASIC-LEUCINE ZIPPER TRANSCRIPTION FACTOR F-RELATED"/>
    <property type="match status" value="1"/>
</dbReference>
<evidence type="ECO:0000256" key="6">
    <source>
        <dbReference type="ARBA" id="ARBA00023242"/>
    </source>
</evidence>
<evidence type="ECO:0000256" key="2">
    <source>
        <dbReference type="ARBA" id="ARBA00007163"/>
    </source>
</evidence>
<feature type="region of interest" description="Disordered" evidence="8">
    <location>
        <begin position="465"/>
        <end position="501"/>
    </location>
</feature>
<dbReference type="Gene3D" id="1.20.5.170">
    <property type="match status" value="1"/>
</dbReference>
<comment type="caution">
    <text evidence="10">The sequence shown here is derived from an EMBL/GenBank/DDBJ whole genome shotgun (WGS) entry which is preliminary data.</text>
</comment>
<dbReference type="CDD" id="cd14811">
    <property type="entry name" value="bZIP_u2"/>
    <property type="match status" value="1"/>
</dbReference>
<dbReference type="SUPFAM" id="SSF57959">
    <property type="entry name" value="Leucine zipper domain"/>
    <property type="match status" value="1"/>
</dbReference>
<evidence type="ECO:0000313" key="11">
    <source>
        <dbReference type="Proteomes" id="UP001165160"/>
    </source>
</evidence>
<reference evidence="11" key="1">
    <citation type="journal article" date="2023" name="Commun. Biol.">
        <title>Genome analysis of Parmales, the sister group of diatoms, reveals the evolutionary specialization of diatoms from phago-mixotrophs to photoautotrophs.</title>
        <authorList>
            <person name="Ban H."/>
            <person name="Sato S."/>
            <person name="Yoshikawa S."/>
            <person name="Yamada K."/>
            <person name="Nakamura Y."/>
            <person name="Ichinomiya M."/>
            <person name="Sato N."/>
            <person name="Blanc-Mathieu R."/>
            <person name="Endo H."/>
            <person name="Kuwata A."/>
            <person name="Ogata H."/>
        </authorList>
    </citation>
    <scope>NUCLEOTIDE SEQUENCE [LARGE SCALE GENOMIC DNA]</scope>
    <source>
        <strain evidence="11">NIES 3699</strain>
    </source>
</reference>
<keyword evidence="7" id="KW-0175">Coiled coil</keyword>
<evidence type="ECO:0000256" key="8">
    <source>
        <dbReference type="SAM" id="MobiDB-lite"/>
    </source>
</evidence>
<gene>
    <name evidence="10" type="ORF">TrVE_jg5745</name>
</gene>
<feature type="compositionally biased region" description="Low complexity" evidence="8">
    <location>
        <begin position="8"/>
        <end position="22"/>
    </location>
</feature>
<dbReference type="SMART" id="SM00338">
    <property type="entry name" value="BRLZ"/>
    <property type="match status" value="1"/>
</dbReference>
<name>A0A9W7DMI8_9STRA</name>
<feature type="compositionally biased region" description="Basic residues" evidence="8">
    <location>
        <begin position="480"/>
        <end position="491"/>
    </location>
</feature>
<dbReference type="EMBL" id="BRXX01000584">
    <property type="protein sequence ID" value="GMH48543.1"/>
    <property type="molecule type" value="Genomic_DNA"/>
</dbReference>
<organism evidence="10 11">
    <name type="scientific">Triparma verrucosa</name>
    <dbReference type="NCBI Taxonomy" id="1606542"/>
    <lineage>
        <taxon>Eukaryota</taxon>
        <taxon>Sar</taxon>
        <taxon>Stramenopiles</taxon>
        <taxon>Ochrophyta</taxon>
        <taxon>Bolidophyceae</taxon>
        <taxon>Parmales</taxon>
        <taxon>Triparmaceae</taxon>
        <taxon>Triparma</taxon>
    </lineage>
</organism>
<feature type="compositionally biased region" description="Low complexity" evidence="8">
    <location>
        <begin position="469"/>
        <end position="479"/>
    </location>
</feature>
<feature type="region of interest" description="Disordered" evidence="8">
    <location>
        <begin position="46"/>
        <end position="76"/>
    </location>
</feature>
<comment type="subcellular location">
    <subcellularLocation>
        <location evidence="1">Nucleus</location>
    </subcellularLocation>
</comment>
<evidence type="ECO:0000313" key="10">
    <source>
        <dbReference type="EMBL" id="GMH48543.1"/>
    </source>
</evidence>
<dbReference type="InterPro" id="IPR004827">
    <property type="entry name" value="bZIP"/>
</dbReference>
<dbReference type="InterPro" id="IPR046347">
    <property type="entry name" value="bZIP_sf"/>
</dbReference>
<protein>
    <recommendedName>
        <fullName evidence="9">BZIP domain-containing protein</fullName>
    </recommendedName>
</protein>
<comment type="similarity">
    <text evidence="2">Belongs to the bZIP family.</text>
</comment>
<accession>A0A9W7DMI8</accession>
<dbReference type="GO" id="GO:0005634">
    <property type="term" value="C:nucleus"/>
    <property type="evidence" value="ECO:0007669"/>
    <property type="project" value="UniProtKB-SubCell"/>
</dbReference>
<dbReference type="GO" id="GO:0003700">
    <property type="term" value="F:DNA-binding transcription factor activity"/>
    <property type="evidence" value="ECO:0007669"/>
    <property type="project" value="InterPro"/>
</dbReference>
<sequence length="658" mass="73278">MSDPPPRMESSSASPSPEASPSLKGGRGTLKHSVSMPVMDGVFELGVDISDDPNSTVTQKRQRRLERNRESARLSRRRRKQYLEVLEDKVSALSEEMDVGRRAHVKSAVSQIVKLRKEAIASEIPVAVPEMTALMHKLDEALSTNCAELRVALQFHKQQLTSLVLPNEMRFVLWLTLQNPVFFLAGRSDQQRLSAARIGEKMLLRGITSAAPDSGMWALVCNDIGVSYDQEEKVRAYQRSVLNDKRTWVDRHSIGTIGRTIQRTYEALKGAGKLMEDGKEAERNVLSMEQRLKLMKYCSDNKERLKKVFGKSPEQKNKDLNELLASVHNLAHDSMKLSAVDNILMNLNLPQVNDVVSGGDTKKLSRRPSYESLASASQLEKRNSSNDLQVLGAGTNDLTDQCDFATPPNDALFSNANPASITPEAAQNAFVGHLVESGSTGPQGGGIVQVPGVGPVRVNSQQDLLAAGQQQQQKQQQQQQHHHVQHHHVQHQQHFQQQRYSQQEQQFYAQAQHLQKQQQLLEQQRQQLQQQQMQFQQEQMMRQQQGFPQGVPQGVEQGGRLKTDSLDVLDMVLNDIDIMNSLPDVAVPPQDVVPPTIDDPLLPAVLVAPPVTVGNSSMGPNRLAMGSEDLDLFDLTENDWEIGGGMESPEHQGFWAGR</sequence>